<proteinExistence type="inferred from homology"/>
<dbReference type="PANTHER" id="PTHR48228">
    <property type="entry name" value="SUCCINYL-COA--D-CITRAMALATE COA-TRANSFERASE"/>
    <property type="match status" value="1"/>
</dbReference>
<protein>
    <recommendedName>
        <fullName evidence="2">NADPH-dependent FMN reductase-like domain-containing protein</fullName>
    </recommendedName>
</protein>
<dbReference type="EMBL" id="JBBXJM010000006">
    <property type="protein sequence ID" value="KAL1406658.1"/>
    <property type="molecule type" value="Genomic_DNA"/>
</dbReference>
<comment type="caution">
    <text evidence="3">The sequence shown here is derived from an EMBL/GenBank/DDBJ whole genome shotgun (WGS) entry which is preliminary data.</text>
</comment>
<sequence>MPCGVARVGATDLAQASIALAALGAAQVQADRLGAAPRAVSVDTADAAIAFKSDHFVRLDGEPLPNPWGPIGGLHATRDGHVRIHDNFPHHCEGVLRLLRVERADRELVAAKLKGWGAREFEDAAHAAGLVAYALRTEDEWAAEPQAAATLPLPEIVRTPGPPHASPSFAAAPPELVARRPLAGLRVLDLTRIIAGPVAGRTLAAYGADVLWVTAPHLPDLPAVDRDVARGKRTAQLDLETEGGREKLRELVAGADVFLQSYRPGALAAKGFGYDDVRALNPGIIYASLSAWGPHGPWAARRGFDSLVQTASGMNASEAAAAGGDAVARPLPTQALDHGAGYFLAFGILAALHRRSVEGGSYKVDVSLGGVQRWLVSLGRLAGGFDCHDPAFGDAEVQALLETRESGFGALTAMKHVGLVDGADLEAKTLLIVYHSYTDGTRQMAQAAWEAATTVANEADVRFSVDPNDFGDAAQLPIQVQLLHAAEAEPEDLLNASSYIFATPENLASMSGVMKDFFDRCYYPCLEKLNGRAYAVLICAGSDGANALRQLDRIATGWRLRKAMDGTIVCTHAQTPEKILATKTIPEDDLKRCREVGEGMAEGLAMGVF</sequence>
<evidence type="ECO:0000259" key="2">
    <source>
        <dbReference type="Pfam" id="PF03358"/>
    </source>
</evidence>
<dbReference type="InterPro" id="IPR029039">
    <property type="entry name" value="Flavoprotein-like_sf"/>
</dbReference>
<dbReference type="Pfam" id="PF03358">
    <property type="entry name" value="FMN_red"/>
    <property type="match status" value="1"/>
</dbReference>
<comment type="similarity">
    <text evidence="1">Belongs to the CoA-transferase III family.</text>
</comment>
<evidence type="ECO:0000313" key="4">
    <source>
        <dbReference type="Proteomes" id="UP001565368"/>
    </source>
</evidence>
<gene>
    <name evidence="3" type="ORF">Q8F55_008364</name>
</gene>
<dbReference type="Proteomes" id="UP001565368">
    <property type="component" value="Unassembled WGS sequence"/>
</dbReference>
<dbReference type="InterPro" id="IPR050509">
    <property type="entry name" value="CoA-transferase_III"/>
</dbReference>
<keyword evidence="4" id="KW-1185">Reference proteome</keyword>
<dbReference type="Gene3D" id="3.40.50.10540">
    <property type="entry name" value="Crotonobetainyl-coa:carnitine coa-transferase, domain 1"/>
    <property type="match status" value="1"/>
</dbReference>
<dbReference type="Pfam" id="PF02515">
    <property type="entry name" value="CoA_transf_3"/>
    <property type="match status" value="1"/>
</dbReference>
<organism evidence="3 4">
    <name type="scientific">Vanrija albida</name>
    <dbReference type="NCBI Taxonomy" id="181172"/>
    <lineage>
        <taxon>Eukaryota</taxon>
        <taxon>Fungi</taxon>
        <taxon>Dikarya</taxon>
        <taxon>Basidiomycota</taxon>
        <taxon>Agaricomycotina</taxon>
        <taxon>Tremellomycetes</taxon>
        <taxon>Trichosporonales</taxon>
        <taxon>Trichosporonaceae</taxon>
        <taxon>Vanrija</taxon>
    </lineage>
</organism>
<accession>A0ABR3PW07</accession>
<dbReference type="SUPFAM" id="SSF52218">
    <property type="entry name" value="Flavoproteins"/>
    <property type="match status" value="1"/>
</dbReference>
<name>A0ABR3PW07_9TREE</name>
<dbReference type="GeneID" id="95989407"/>
<dbReference type="InterPro" id="IPR023606">
    <property type="entry name" value="CoA-Trfase_III_dom_1_sf"/>
</dbReference>
<evidence type="ECO:0000256" key="1">
    <source>
        <dbReference type="ARBA" id="ARBA00008383"/>
    </source>
</evidence>
<reference evidence="3 4" key="1">
    <citation type="submission" date="2023-08" db="EMBL/GenBank/DDBJ databases">
        <title>Annotated Genome Sequence of Vanrija albida AlHP1.</title>
        <authorList>
            <person name="Herzog R."/>
        </authorList>
    </citation>
    <scope>NUCLEOTIDE SEQUENCE [LARGE SCALE GENOMIC DNA]</scope>
    <source>
        <strain evidence="3 4">AlHP1</strain>
    </source>
</reference>
<dbReference type="InterPro" id="IPR005025">
    <property type="entry name" value="FMN_Rdtase-like_dom"/>
</dbReference>
<feature type="domain" description="NADPH-dependent FMN reductase-like" evidence="2">
    <location>
        <begin position="462"/>
        <end position="557"/>
    </location>
</feature>
<dbReference type="RefSeq" id="XP_069206602.1">
    <property type="nucleotide sequence ID" value="XM_069356761.1"/>
</dbReference>
<dbReference type="SUPFAM" id="SSF89796">
    <property type="entry name" value="CoA-transferase family III (CaiB/BaiF)"/>
    <property type="match status" value="2"/>
</dbReference>
<dbReference type="PANTHER" id="PTHR48228:SF4">
    <property type="entry name" value="BLR3030 PROTEIN"/>
    <property type="match status" value="1"/>
</dbReference>
<dbReference type="Gene3D" id="3.40.50.360">
    <property type="match status" value="1"/>
</dbReference>
<dbReference type="InterPro" id="IPR003673">
    <property type="entry name" value="CoA-Trfase_fam_III"/>
</dbReference>
<evidence type="ECO:0000313" key="3">
    <source>
        <dbReference type="EMBL" id="KAL1406658.1"/>
    </source>
</evidence>